<dbReference type="InterPro" id="IPR043131">
    <property type="entry name" value="BCAT-like_N"/>
</dbReference>
<evidence type="ECO:0000256" key="7">
    <source>
        <dbReference type="ARBA" id="ARBA00048798"/>
    </source>
</evidence>
<dbReference type="SUPFAM" id="SSF56752">
    <property type="entry name" value="D-aminoacid aminotransferase-like PLP-dependent enzymes"/>
    <property type="match status" value="1"/>
</dbReference>
<sequence>MDRDGRPEKGRAFFPGFGVFETIRVEKGLPQFVEEHWRTLGEAADALGLARKVDFRAQALHLPPGETGRWRWLLTWDDQWESFTREKPSGRRAFSLEPASLRVGSENWDARFKTLSYLTHWQARRSVAADEALLCNERGEIASGACSNLFWVRGKSIYTPAPEAGCRAGVVRGWILGRARVVEGRFPLAALEEAEEIFLSNSWIGVMPVHRYLGRSFPIGPVARRLRRELQKMLRGGIPGQNGG</sequence>
<gene>
    <name evidence="9" type="primary">ilvE</name>
    <name evidence="9" type="ORF">MAMT_00786</name>
</gene>
<evidence type="ECO:0000256" key="2">
    <source>
        <dbReference type="ARBA" id="ARBA00004931"/>
    </source>
</evidence>
<dbReference type="InterPro" id="IPR036038">
    <property type="entry name" value="Aminotransferase-like"/>
</dbReference>
<dbReference type="EMBL" id="CABFVA020000029">
    <property type="protein sequence ID" value="VVM05765.1"/>
    <property type="molecule type" value="Genomic_DNA"/>
</dbReference>
<organism evidence="9 10">
    <name type="scientific">Methylacidimicrobium tartarophylax</name>
    <dbReference type="NCBI Taxonomy" id="1041768"/>
    <lineage>
        <taxon>Bacteria</taxon>
        <taxon>Pseudomonadati</taxon>
        <taxon>Verrucomicrobiota</taxon>
        <taxon>Methylacidimicrobium</taxon>
    </lineage>
</organism>
<dbReference type="GO" id="GO:0052655">
    <property type="term" value="F:L-valine-2-oxoglutarate transaminase activity"/>
    <property type="evidence" value="ECO:0007669"/>
    <property type="project" value="RHEA"/>
</dbReference>
<dbReference type="PANTHER" id="PTHR42743:SF11">
    <property type="entry name" value="AMINODEOXYCHORISMATE LYASE"/>
    <property type="match status" value="1"/>
</dbReference>
<dbReference type="InterPro" id="IPR050571">
    <property type="entry name" value="Class-IV_PLP-Dep_Aminotrnsfr"/>
</dbReference>
<evidence type="ECO:0000256" key="8">
    <source>
        <dbReference type="ARBA" id="ARBA00049229"/>
    </source>
</evidence>
<proteinExistence type="inferred from homology"/>
<dbReference type="Proteomes" id="UP000334923">
    <property type="component" value="Unassembled WGS sequence"/>
</dbReference>
<dbReference type="Gene3D" id="3.20.10.10">
    <property type="entry name" value="D-amino Acid Aminotransferase, subunit A, domain 2"/>
    <property type="match status" value="1"/>
</dbReference>
<evidence type="ECO:0000313" key="9">
    <source>
        <dbReference type="EMBL" id="VVM05765.1"/>
    </source>
</evidence>
<evidence type="ECO:0000256" key="3">
    <source>
        <dbReference type="ARBA" id="ARBA00005072"/>
    </source>
</evidence>
<dbReference type="Gene3D" id="3.30.470.10">
    <property type="match status" value="1"/>
</dbReference>
<comment type="pathway">
    <text evidence="2">Amino-acid biosynthesis; L-valine biosynthesis; L-valine from pyruvate: step 4/4.</text>
</comment>
<dbReference type="GO" id="GO:0046394">
    <property type="term" value="P:carboxylic acid biosynthetic process"/>
    <property type="evidence" value="ECO:0007669"/>
    <property type="project" value="UniProtKB-ARBA"/>
</dbReference>
<comment type="pathway">
    <text evidence="1">Amino-acid biosynthesis; L-isoleucine biosynthesis; L-isoleucine from 2-oxobutanoate: step 4/4.</text>
</comment>
<dbReference type="InterPro" id="IPR001544">
    <property type="entry name" value="Aminotrans_IV"/>
</dbReference>
<dbReference type="GO" id="GO:0052654">
    <property type="term" value="F:L-leucine-2-oxoglutarate transaminase activity"/>
    <property type="evidence" value="ECO:0007669"/>
    <property type="project" value="RHEA"/>
</dbReference>
<name>A0A5E6MBR7_9BACT</name>
<comment type="catalytic activity">
    <reaction evidence="7">
        <text>L-isoleucine + 2-oxoglutarate = (S)-3-methyl-2-oxopentanoate + L-glutamate</text>
        <dbReference type="Rhea" id="RHEA:24801"/>
        <dbReference type="ChEBI" id="CHEBI:16810"/>
        <dbReference type="ChEBI" id="CHEBI:29985"/>
        <dbReference type="ChEBI" id="CHEBI:35146"/>
        <dbReference type="ChEBI" id="CHEBI:58045"/>
        <dbReference type="EC" id="2.6.1.42"/>
    </reaction>
</comment>
<evidence type="ECO:0000313" key="10">
    <source>
        <dbReference type="Proteomes" id="UP000334923"/>
    </source>
</evidence>
<dbReference type="EC" id="2.6.1.42" evidence="5"/>
<evidence type="ECO:0000256" key="6">
    <source>
        <dbReference type="ARBA" id="ARBA00048212"/>
    </source>
</evidence>
<reference evidence="9 10" key="1">
    <citation type="submission" date="2019-09" db="EMBL/GenBank/DDBJ databases">
        <authorList>
            <person name="Cremers G."/>
        </authorList>
    </citation>
    <scope>NUCLEOTIDE SEQUENCE [LARGE SCALE GENOMIC DNA]</scope>
    <source>
        <strain evidence="9">4A</strain>
    </source>
</reference>
<dbReference type="OrthoDB" id="9805628at2"/>
<keyword evidence="9" id="KW-0808">Transferase</keyword>
<comment type="pathway">
    <text evidence="3">Amino-acid biosynthesis; L-leucine biosynthesis; L-leucine from 3-methyl-2-oxobutanoate: step 4/4.</text>
</comment>
<protein>
    <recommendedName>
        <fullName evidence="5">branched-chain-amino-acid transaminase</fullName>
        <ecNumber evidence="5">2.6.1.42</ecNumber>
    </recommendedName>
</protein>
<keyword evidence="10" id="KW-1185">Reference proteome</keyword>
<evidence type="ECO:0000256" key="1">
    <source>
        <dbReference type="ARBA" id="ARBA00004824"/>
    </source>
</evidence>
<comment type="catalytic activity">
    <reaction evidence="8">
        <text>L-leucine + 2-oxoglutarate = 4-methyl-2-oxopentanoate + L-glutamate</text>
        <dbReference type="Rhea" id="RHEA:18321"/>
        <dbReference type="ChEBI" id="CHEBI:16810"/>
        <dbReference type="ChEBI" id="CHEBI:17865"/>
        <dbReference type="ChEBI" id="CHEBI:29985"/>
        <dbReference type="ChEBI" id="CHEBI:57427"/>
        <dbReference type="EC" id="2.6.1.42"/>
    </reaction>
</comment>
<dbReference type="RefSeq" id="WP_142659705.1">
    <property type="nucleotide sequence ID" value="NZ_CABFVA020000029.1"/>
</dbReference>
<comment type="catalytic activity">
    <reaction evidence="6">
        <text>L-valine + 2-oxoglutarate = 3-methyl-2-oxobutanoate + L-glutamate</text>
        <dbReference type="Rhea" id="RHEA:24813"/>
        <dbReference type="ChEBI" id="CHEBI:11851"/>
        <dbReference type="ChEBI" id="CHEBI:16810"/>
        <dbReference type="ChEBI" id="CHEBI:29985"/>
        <dbReference type="ChEBI" id="CHEBI:57762"/>
        <dbReference type="EC" id="2.6.1.42"/>
    </reaction>
</comment>
<dbReference type="AlphaFoldDB" id="A0A5E6MBR7"/>
<evidence type="ECO:0000256" key="4">
    <source>
        <dbReference type="ARBA" id="ARBA00009320"/>
    </source>
</evidence>
<accession>A0A5E6MBR7</accession>
<dbReference type="GO" id="GO:0052656">
    <property type="term" value="F:L-isoleucine-2-oxoglutarate transaminase activity"/>
    <property type="evidence" value="ECO:0007669"/>
    <property type="project" value="RHEA"/>
</dbReference>
<dbReference type="InterPro" id="IPR043132">
    <property type="entry name" value="BCAT-like_C"/>
</dbReference>
<evidence type="ECO:0000256" key="5">
    <source>
        <dbReference type="ARBA" id="ARBA00013053"/>
    </source>
</evidence>
<dbReference type="Pfam" id="PF01063">
    <property type="entry name" value="Aminotran_4"/>
    <property type="match status" value="1"/>
</dbReference>
<dbReference type="PANTHER" id="PTHR42743">
    <property type="entry name" value="AMINO-ACID AMINOTRANSFERASE"/>
    <property type="match status" value="1"/>
</dbReference>
<keyword evidence="9" id="KW-0032">Aminotransferase</keyword>
<comment type="similarity">
    <text evidence="4">Belongs to the class-IV pyridoxal-phosphate-dependent aminotransferase family.</text>
</comment>